<dbReference type="Gene3D" id="2.40.128.110">
    <property type="entry name" value="Lipid/polyisoprenoid-binding, YceI-like"/>
    <property type="match status" value="1"/>
</dbReference>
<keyword evidence="3" id="KW-1185">Reference proteome</keyword>
<dbReference type="Pfam" id="PF04264">
    <property type="entry name" value="YceI"/>
    <property type="match status" value="1"/>
</dbReference>
<sequence>MTLFSSTQNSFIENSFKTKNMKKIVLCIITVLLANITISSQEKLNINIQKSTIKWIGELTFFFGGHDGYINFKEGYLIKTGQSITGGEFVIDMNSMTNSDIKEQEGKDNLIDHLKDPDFFDVSKYPLAKLIFTKVEYSNSNNARIEANLTLKGITKPINFYAEFDYKNKKMKTRFKINRREWNVNYTSKFKDGAISDGIGFEVSVKI</sequence>
<dbReference type="InterPro" id="IPR007372">
    <property type="entry name" value="Lipid/polyisoprenoid-bd_YceI"/>
</dbReference>
<dbReference type="Proteomes" id="UP000238882">
    <property type="component" value="Unassembled WGS sequence"/>
</dbReference>
<dbReference type="InterPro" id="IPR036761">
    <property type="entry name" value="TTHA0802/YceI-like_sf"/>
</dbReference>
<accession>A0A2S7WRB6</accession>
<dbReference type="PANTHER" id="PTHR34406">
    <property type="entry name" value="PROTEIN YCEI"/>
    <property type="match status" value="1"/>
</dbReference>
<reference evidence="2 3" key="1">
    <citation type="submission" date="2016-12" db="EMBL/GenBank/DDBJ databases">
        <title>Trade-off between light-utilization and light-protection in marine flavobacteria.</title>
        <authorList>
            <person name="Kumagai Y."/>
            <person name="Yoshizawa S."/>
            <person name="Kogure K."/>
            <person name="Iwasaki W."/>
        </authorList>
    </citation>
    <scope>NUCLEOTIDE SEQUENCE [LARGE SCALE GENOMIC DNA]</scope>
    <source>
        <strain evidence="2 3">NBRC 108759</strain>
    </source>
</reference>
<evidence type="ECO:0000259" key="1">
    <source>
        <dbReference type="SMART" id="SM00867"/>
    </source>
</evidence>
<name>A0A2S7WRB6_9FLAO</name>
<comment type="caution">
    <text evidence="2">The sequence shown here is derived from an EMBL/GenBank/DDBJ whole genome shotgun (WGS) entry which is preliminary data.</text>
</comment>
<dbReference type="EMBL" id="MSCN01000001">
    <property type="protein sequence ID" value="PQJ80140.1"/>
    <property type="molecule type" value="Genomic_DNA"/>
</dbReference>
<dbReference type="SMART" id="SM00867">
    <property type="entry name" value="YceI"/>
    <property type="match status" value="1"/>
</dbReference>
<feature type="domain" description="Lipid/polyisoprenoid-binding YceI-like" evidence="1">
    <location>
        <begin position="43"/>
        <end position="206"/>
    </location>
</feature>
<dbReference type="PANTHER" id="PTHR34406:SF1">
    <property type="entry name" value="PROTEIN YCEI"/>
    <property type="match status" value="1"/>
</dbReference>
<evidence type="ECO:0000313" key="2">
    <source>
        <dbReference type="EMBL" id="PQJ80140.1"/>
    </source>
</evidence>
<dbReference type="SUPFAM" id="SSF101874">
    <property type="entry name" value="YceI-like"/>
    <property type="match status" value="1"/>
</dbReference>
<gene>
    <name evidence="2" type="ORF">BTO18_13565</name>
</gene>
<evidence type="ECO:0000313" key="3">
    <source>
        <dbReference type="Proteomes" id="UP000238882"/>
    </source>
</evidence>
<proteinExistence type="predicted"/>
<organism evidence="2 3">
    <name type="scientific">Polaribacter porphyrae</name>
    <dbReference type="NCBI Taxonomy" id="1137780"/>
    <lineage>
        <taxon>Bacteria</taxon>
        <taxon>Pseudomonadati</taxon>
        <taxon>Bacteroidota</taxon>
        <taxon>Flavobacteriia</taxon>
        <taxon>Flavobacteriales</taxon>
        <taxon>Flavobacteriaceae</taxon>
    </lineage>
</organism>
<dbReference type="AlphaFoldDB" id="A0A2S7WRB6"/>
<protein>
    <recommendedName>
        <fullName evidence="1">Lipid/polyisoprenoid-binding YceI-like domain-containing protein</fullName>
    </recommendedName>
</protein>